<dbReference type="SUPFAM" id="SSF54001">
    <property type="entry name" value="Cysteine proteinases"/>
    <property type="match status" value="1"/>
</dbReference>
<name>A0A553ZVK4_9BACI</name>
<dbReference type="Gene3D" id="2.30.30.40">
    <property type="entry name" value="SH3 Domains"/>
    <property type="match status" value="1"/>
</dbReference>
<keyword evidence="4" id="KW-0788">Thiol protease</keyword>
<evidence type="ECO:0000256" key="3">
    <source>
        <dbReference type="ARBA" id="ARBA00022801"/>
    </source>
</evidence>
<dbReference type="PANTHER" id="PTHR47053:SF3">
    <property type="entry name" value="GAMMA-D-GLUTAMYL-L-LYSINE DIPEPTIDYL-PEPTIDASE"/>
    <property type="match status" value="1"/>
</dbReference>
<dbReference type="GO" id="GO:0008234">
    <property type="term" value="F:cysteine-type peptidase activity"/>
    <property type="evidence" value="ECO:0007669"/>
    <property type="project" value="UniProtKB-KW"/>
</dbReference>
<gene>
    <name evidence="6" type="ORF">FN960_16140</name>
</gene>
<evidence type="ECO:0000256" key="2">
    <source>
        <dbReference type="ARBA" id="ARBA00022670"/>
    </source>
</evidence>
<protein>
    <submittedName>
        <fullName evidence="6">NlpC/P60 family protein</fullName>
    </submittedName>
</protein>
<evidence type="ECO:0000259" key="5">
    <source>
        <dbReference type="PROSITE" id="PS51935"/>
    </source>
</evidence>
<dbReference type="RefSeq" id="WP_143849888.1">
    <property type="nucleotide sequence ID" value="NZ_VLXZ01000011.1"/>
</dbReference>
<dbReference type="InterPro" id="IPR057812">
    <property type="entry name" value="SH3_YKFC_2nd"/>
</dbReference>
<organism evidence="6 7">
    <name type="scientific">Alkalicoccobacillus porphyridii</name>
    <dbReference type="NCBI Taxonomy" id="2597270"/>
    <lineage>
        <taxon>Bacteria</taxon>
        <taxon>Bacillati</taxon>
        <taxon>Bacillota</taxon>
        <taxon>Bacilli</taxon>
        <taxon>Bacillales</taxon>
        <taxon>Bacillaceae</taxon>
        <taxon>Alkalicoccobacillus</taxon>
    </lineage>
</organism>
<dbReference type="OrthoDB" id="9813368at2"/>
<evidence type="ECO:0000313" key="6">
    <source>
        <dbReference type="EMBL" id="TSB45462.1"/>
    </source>
</evidence>
<comment type="caution">
    <text evidence="6">The sequence shown here is derived from an EMBL/GenBank/DDBJ whole genome shotgun (WGS) entry which is preliminary data.</text>
</comment>
<dbReference type="InterPro" id="IPR038765">
    <property type="entry name" value="Papain-like_cys_pep_sf"/>
</dbReference>
<evidence type="ECO:0000313" key="7">
    <source>
        <dbReference type="Proteomes" id="UP000318521"/>
    </source>
</evidence>
<dbReference type="Proteomes" id="UP000318521">
    <property type="component" value="Unassembled WGS sequence"/>
</dbReference>
<keyword evidence="2" id="KW-0645">Protease</keyword>
<dbReference type="EMBL" id="VLXZ01000011">
    <property type="protein sequence ID" value="TSB45462.1"/>
    <property type="molecule type" value="Genomic_DNA"/>
</dbReference>
<dbReference type="InterPro" id="IPR000064">
    <property type="entry name" value="NLP_P60_dom"/>
</dbReference>
<dbReference type="Gene3D" id="3.90.1720.10">
    <property type="entry name" value="endopeptidase domain like (from Nostoc punctiforme)"/>
    <property type="match status" value="1"/>
</dbReference>
<dbReference type="Pfam" id="PF23795">
    <property type="entry name" value="SH3_YKFC_2nd"/>
    <property type="match status" value="1"/>
</dbReference>
<evidence type="ECO:0000256" key="4">
    <source>
        <dbReference type="ARBA" id="ARBA00022807"/>
    </source>
</evidence>
<dbReference type="GO" id="GO:0006508">
    <property type="term" value="P:proteolysis"/>
    <property type="evidence" value="ECO:0007669"/>
    <property type="project" value="UniProtKB-KW"/>
</dbReference>
<feature type="domain" description="NlpC/P60" evidence="5">
    <location>
        <begin position="177"/>
        <end position="304"/>
    </location>
</feature>
<dbReference type="AlphaFoldDB" id="A0A553ZVK4"/>
<dbReference type="InterPro" id="IPR051202">
    <property type="entry name" value="Peptidase_C40"/>
</dbReference>
<dbReference type="PROSITE" id="PS51935">
    <property type="entry name" value="NLPC_P60"/>
    <property type="match status" value="1"/>
</dbReference>
<comment type="similarity">
    <text evidence="1">Belongs to the peptidase C40 family.</text>
</comment>
<keyword evidence="3" id="KW-0378">Hydrolase</keyword>
<dbReference type="PANTHER" id="PTHR47053">
    <property type="entry name" value="MUREIN DD-ENDOPEPTIDASE MEPH-RELATED"/>
    <property type="match status" value="1"/>
</dbReference>
<proteinExistence type="inferred from homology"/>
<evidence type="ECO:0000256" key="1">
    <source>
        <dbReference type="ARBA" id="ARBA00007074"/>
    </source>
</evidence>
<keyword evidence="7" id="KW-1185">Reference proteome</keyword>
<reference evidence="6 7" key="1">
    <citation type="submission" date="2019-07" db="EMBL/GenBank/DDBJ databases">
        <authorList>
            <person name="Park Y.J."/>
            <person name="Jeong S.E."/>
            <person name="Jung H.S."/>
        </authorList>
    </citation>
    <scope>NUCLEOTIDE SEQUENCE [LARGE SCALE GENOMIC DNA]</scope>
    <source>
        <strain evidence="7">P16(2019)</strain>
    </source>
</reference>
<sequence length="304" mass="34767">MKRYAVRTSVATIWTDPQSAREIDRPALRYPDAIRDWLNKLTYEERLDLCTANRAQTQALFGQEVVKLREENGWAEVFVSDQPTAKAKEGYPGWLPIEQIEEIALLYGETSQVFIQSPTAWLYHMDGEKFMELSFQTRLPIISSEEVGWVIVQTPLGKGKLRQQDVRIVYTNEYLLPNSGQEMVDLGRQFLKLPYLWAGMSGFGFDCSGFVYQLHRAYGITIPRDASEQAKVGTTIEPEDLEPGDLLYFAYEEGVGRVHHVAMYAGDGRILHSPKTGKSVEEVKIEGMYKKEHCLSKRFWARGK</sequence>
<dbReference type="Pfam" id="PF00877">
    <property type="entry name" value="NLPC_P60"/>
    <property type="match status" value="1"/>
</dbReference>
<accession>A0A553ZVK4</accession>